<dbReference type="SUPFAM" id="SSF82171">
    <property type="entry name" value="DPP6 N-terminal domain-like"/>
    <property type="match status" value="1"/>
</dbReference>
<organism evidence="4 5">
    <name type="scientific">Sulfobacillus thermotolerans</name>
    <dbReference type="NCBI Taxonomy" id="338644"/>
    <lineage>
        <taxon>Bacteria</taxon>
        <taxon>Bacillati</taxon>
        <taxon>Bacillota</taxon>
        <taxon>Clostridia</taxon>
        <taxon>Eubacteriales</taxon>
        <taxon>Clostridiales Family XVII. Incertae Sedis</taxon>
        <taxon>Sulfobacillus</taxon>
    </lineage>
</organism>
<dbReference type="Proteomes" id="UP000325292">
    <property type="component" value="Chromosome"/>
</dbReference>
<evidence type="ECO:0000256" key="1">
    <source>
        <dbReference type="ARBA" id="ARBA00022801"/>
    </source>
</evidence>
<dbReference type="Gene3D" id="3.40.50.1820">
    <property type="entry name" value="alpha/beta hydrolase"/>
    <property type="match status" value="1"/>
</dbReference>
<dbReference type="InterPro" id="IPR029058">
    <property type="entry name" value="AB_hydrolase_fold"/>
</dbReference>
<dbReference type="Gene3D" id="2.120.10.30">
    <property type="entry name" value="TolB, C-terminal domain"/>
    <property type="match status" value="1"/>
</dbReference>
<gene>
    <name evidence="4" type="ORF">BXT84_04655</name>
</gene>
<evidence type="ECO:0000313" key="5">
    <source>
        <dbReference type="Proteomes" id="UP000325292"/>
    </source>
</evidence>
<dbReference type="Pfam" id="PF00326">
    <property type="entry name" value="Peptidase_S9"/>
    <property type="match status" value="1"/>
</dbReference>
<keyword evidence="5" id="KW-1185">Reference proteome</keyword>
<dbReference type="InterPro" id="IPR023302">
    <property type="entry name" value="Pept_S9A_N"/>
</dbReference>
<proteinExistence type="predicted"/>
<evidence type="ECO:0000259" key="2">
    <source>
        <dbReference type="Pfam" id="PF00326"/>
    </source>
</evidence>
<feature type="domain" description="Peptidase S9A N-terminal" evidence="3">
    <location>
        <begin position="117"/>
        <end position="323"/>
    </location>
</feature>
<dbReference type="EMBL" id="CP019454">
    <property type="protein sequence ID" value="AUW93332.1"/>
    <property type="molecule type" value="Genomic_DNA"/>
</dbReference>
<feature type="domain" description="Peptidase S9 prolyl oligopeptidase catalytic" evidence="2">
    <location>
        <begin position="393"/>
        <end position="599"/>
    </location>
</feature>
<evidence type="ECO:0000313" key="4">
    <source>
        <dbReference type="EMBL" id="AUW93332.1"/>
    </source>
</evidence>
<reference evidence="4 5" key="1">
    <citation type="journal article" date="2019" name="Sci. Rep.">
        <title>Sulfobacillus thermotolerans: new insights into resistance and metabolic capacities of acidophilic chemolithotrophs.</title>
        <authorList>
            <person name="Panyushkina A.E."/>
            <person name="Babenko V.V."/>
            <person name="Nikitina A.S."/>
            <person name="Selezneva O.V."/>
            <person name="Tsaplina I.A."/>
            <person name="Letarova M.A."/>
            <person name="Kostryukova E.S."/>
            <person name="Letarov A.V."/>
        </authorList>
    </citation>
    <scope>NUCLEOTIDE SEQUENCE [LARGE SCALE GENOMIC DNA]</scope>
    <source>
        <strain evidence="4 5">Kr1</strain>
    </source>
</reference>
<accession>A0ABM6RPP1</accession>
<dbReference type="Pfam" id="PF02897">
    <property type="entry name" value="Peptidase_S9_N"/>
    <property type="match status" value="1"/>
</dbReference>
<evidence type="ECO:0000259" key="3">
    <source>
        <dbReference type="Pfam" id="PF02897"/>
    </source>
</evidence>
<keyword evidence="1" id="KW-0378">Hydrolase</keyword>
<dbReference type="SUPFAM" id="SSF53474">
    <property type="entry name" value="alpha/beta-Hydrolases"/>
    <property type="match status" value="1"/>
</dbReference>
<name>A0ABM6RPP1_9FIRM</name>
<dbReference type="InterPro" id="IPR001375">
    <property type="entry name" value="Peptidase_S9_cat"/>
</dbReference>
<dbReference type="PANTHER" id="PTHR42776">
    <property type="entry name" value="SERINE PEPTIDASE S9 FAMILY MEMBER"/>
    <property type="match status" value="1"/>
</dbReference>
<dbReference type="InterPro" id="IPR011042">
    <property type="entry name" value="6-blade_b-propeller_TolB-like"/>
</dbReference>
<dbReference type="PANTHER" id="PTHR42776:SF27">
    <property type="entry name" value="DIPEPTIDYL PEPTIDASE FAMILY MEMBER 6"/>
    <property type="match status" value="1"/>
</dbReference>
<sequence length="600" mass="68379">MSEWEFNPPDLEDFFRYATISAYAASEDGAQIVLGTNLGGVFDVWGVRPEVGYPHQLSHMGQMVHDLHYDPQGRYILVSADHDGDENTQLYLLPPRGGSLKPLRTAPGHRHIVLHVSKDGNRIYYASDKENAMFMNNYRFHLDTGQEETLIVGAEGPTYIAQVSEDETWVVVLKMFSNTYVMGLFGKLGEDTMRPLVPDPSIPHVIYGAQFYKESTIFVTTNYQEEFSYLARYDIATGTLTKLIAQEREDLRDIQIDRKRNRLFIMGTGGVEDHLYMVDLDSDDWILQSWPLPVSVVANWSVTNDGVVYVLGQSEILPNNLYRAEPFHAWTPLTDNRSMGISPATATKATIVRYPSFDGTLIEALWFSPQADRRNGYTIIWPHGGPQAAERKQFRSVVQYLVSQGYQFFAPNFRGSTGYGKSFARLVEGDWGDGPRRDLIAGIEWLIEQRMVEPGHLFLLGGSYGGYMSLLLHGRHSEYFRAVVDLFGPSDLRTFYHSVPDSWKPVMNQFLGNPEENPEKFVEDSPITYVEYMTRPMLVIQGANDPRVVQHESDQLVDALRKRGRDIEYMVLPDEGHGFSKKENEIAVYRQIVDFLKRHQ</sequence>
<protein>
    <submittedName>
        <fullName evidence="4">S9 family peptidase</fullName>
    </submittedName>
</protein>